<sequence>MKKTIPLFAVLGGLLICASLVWGEWQRRQQMDRQQAAHLLSSCVNQGLLSLFRLQRNDWGTKPDFHRQEEISLQVAVAELPEKILDTEPGRRAVEAEQLCASMTENSIRQHGTIYGPLGDLAQDGVLDPASLTERKASKRQQRKIRRLRVSAQAADRYLEDLRVDLSAKLAASALDSKTRQLVEMEIQREVLDYYQPGNFSRDSIEHYLSRREKLIQLLADNPDGYSIRSGALYFHNAGLRRRVDSLYRALLQGHGKFLANWKQVVRHQQRPLSTSQGV</sequence>
<keyword evidence="2" id="KW-1185">Reference proteome</keyword>
<name>A0ABX4HYU6_9GAMM</name>
<gene>
    <name evidence="1" type="ORF">AWR36_011045</name>
</gene>
<comment type="caution">
    <text evidence="1">The sequence shown here is derived from an EMBL/GenBank/DDBJ whole genome shotgun (WGS) entry which is preliminary data.</text>
</comment>
<organism evidence="1 2">
    <name type="scientific">Microbulbifer flavimaris</name>
    <dbReference type="NCBI Taxonomy" id="1781068"/>
    <lineage>
        <taxon>Bacteria</taxon>
        <taxon>Pseudomonadati</taxon>
        <taxon>Pseudomonadota</taxon>
        <taxon>Gammaproteobacteria</taxon>
        <taxon>Cellvibrionales</taxon>
        <taxon>Microbulbiferaceae</taxon>
        <taxon>Microbulbifer</taxon>
    </lineage>
</organism>
<protein>
    <recommendedName>
        <fullName evidence="3">DUF3826 domain-containing protein</fullName>
    </recommendedName>
</protein>
<dbReference type="Proteomes" id="UP000218427">
    <property type="component" value="Unassembled WGS sequence"/>
</dbReference>
<dbReference type="RefSeq" id="WP_067084756.1">
    <property type="nucleotide sequence ID" value="NZ_LRFG02000003.1"/>
</dbReference>
<accession>A0ABX4HYU6</accession>
<evidence type="ECO:0000313" key="1">
    <source>
        <dbReference type="EMBL" id="PCO05251.1"/>
    </source>
</evidence>
<evidence type="ECO:0008006" key="3">
    <source>
        <dbReference type="Google" id="ProtNLM"/>
    </source>
</evidence>
<reference evidence="1" key="1">
    <citation type="submission" date="2017-08" db="EMBL/GenBank/DDBJ databases">
        <title>Microbulbifer marisrubri sp. nov., a halophilic alphaproteobacterium isolated from marine sediment of the Yellow Sea, China.</title>
        <authorList>
            <person name="Zhang G."/>
            <person name="Xiong Q."/>
        </authorList>
    </citation>
    <scope>NUCLEOTIDE SEQUENCE [LARGE SCALE GENOMIC DNA]</scope>
    <source>
        <strain evidence="1">WRN-8</strain>
    </source>
</reference>
<dbReference type="EMBL" id="LRFG02000003">
    <property type="protein sequence ID" value="PCO05251.1"/>
    <property type="molecule type" value="Genomic_DNA"/>
</dbReference>
<evidence type="ECO:0000313" key="2">
    <source>
        <dbReference type="Proteomes" id="UP000218427"/>
    </source>
</evidence>
<proteinExistence type="predicted"/>